<dbReference type="PROSITE" id="PS50943">
    <property type="entry name" value="HTH_CROC1"/>
    <property type="match status" value="1"/>
</dbReference>
<dbReference type="OrthoDB" id="1859224at2"/>
<dbReference type="AlphaFoldDB" id="A0A323TM18"/>
<dbReference type="InterPro" id="IPR001387">
    <property type="entry name" value="Cro/C1-type_HTH"/>
</dbReference>
<dbReference type="Gene3D" id="1.10.260.40">
    <property type="entry name" value="lambda repressor-like DNA-binding domains"/>
    <property type="match status" value="1"/>
</dbReference>
<reference evidence="3 4" key="1">
    <citation type="submission" date="2017-10" db="EMBL/GenBank/DDBJ databases">
        <title>Bacillus sp. nov., a halophilic bacterium isolated from a Keqin Lake.</title>
        <authorList>
            <person name="Wang H."/>
        </authorList>
    </citation>
    <scope>NUCLEOTIDE SEQUENCE [LARGE SCALE GENOMIC DNA]</scope>
    <source>
        <strain evidence="3 4">KQ-12</strain>
    </source>
</reference>
<proteinExistence type="predicted"/>
<dbReference type="SUPFAM" id="SSF47413">
    <property type="entry name" value="lambda repressor-like DNA-binding domains"/>
    <property type="match status" value="1"/>
</dbReference>
<dbReference type="EMBL" id="PDOD01000001">
    <property type="protein sequence ID" value="PYZ95074.1"/>
    <property type="molecule type" value="Genomic_DNA"/>
</dbReference>
<feature type="domain" description="HTH cro/C1-type" evidence="2">
    <location>
        <begin position="6"/>
        <end position="62"/>
    </location>
</feature>
<gene>
    <name evidence="3" type="ORF">CR194_06050</name>
</gene>
<evidence type="ECO:0000313" key="3">
    <source>
        <dbReference type="EMBL" id="PYZ95074.1"/>
    </source>
</evidence>
<dbReference type="GO" id="GO:0003677">
    <property type="term" value="F:DNA binding"/>
    <property type="evidence" value="ECO:0007669"/>
    <property type="project" value="UniProtKB-KW"/>
</dbReference>
<evidence type="ECO:0000256" key="1">
    <source>
        <dbReference type="ARBA" id="ARBA00023125"/>
    </source>
</evidence>
<dbReference type="Proteomes" id="UP000248214">
    <property type="component" value="Unassembled WGS sequence"/>
</dbReference>
<name>A0A323TM18_9BACI</name>
<organism evidence="3 4">
    <name type="scientific">Salipaludibacillus keqinensis</name>
    <dbReference type="NCBI Taxonomy" id="2045207"/>
    <lineage>
        <taxon>Bacteria</taxon>
        <taxon>Bacillati</taxon>
        <taxon>Bacillota</taxon>
        <taxon>Bacilli</taxon>
        <taxon>Bacillales</taxon>
        <taxon>Bacillaceae</taxon>
    </lineage>
</organism>
<keyword evidence="1" id="KW-0238">DNA-binding</keyword>
<evidence type="ECO:0000313" key="4">
    <source>
        <dbReference type="Proteomes" id="UP000248214"/>
    </source>
</evidence>
<dbReference type="GO" id="GO:0005829">
    <property type="term" value="C:cytosol"/>
    <property type="evidence" value="ECO:0007669"/>
    <property type="project" value="TreeGrafter"/>
</dbReference>
<dbReference type="GO" id="GO:0003700">
    <property type="term" value="F:DNA-binding transcription factor activity"/>
    <property type="evidence" value="ECO:0007669"/>
    <property type="project" value="TreeGrafter"/>
</dbReference>
<dbReference type="InterPro" id="IPR010982">
    <property type="entry name" value="Lambda_DNA-bd_dom_sf"/>
</dbReference>
<protein>
    <submittedName>
        <fullName evidence="3">Transcriptional regulator</fullName>
    </submittedName>
</protein>
<accession>A0A323TM18</accession>
<dbReference type="PANTHER" id="PTHR46797">
    <property type="entry name" value="HTH-TYPE TRANSCRIPTIONAL REGULATOR"/>
    <property type="match status" value="1"/>
</dbReference>
<dbReference type="CDD" id="cd00093">
    <property type="entry name" value="HTH_XRE"/>
    <property type="match status" value="1"/>
</dbReference>
<evidence type="ECO:0000259" key="2">
    <source>
        <dbReference type="PROSITE" id="PS50943"/>
    </source>
</evidence>
<dbReference type="PANTHER" id="PTHR46797:SF1">
    <property type="entry name" value="METHYLPHOSPHONATE SYNTHASE"/>
    <property type="match status" value="1"/>
</dbReference>
<sequence length="122" mass="14056">MIGHNIQLFRRKKGLTLTELAERANISKSNLSNIERNINQNPSIKVLEKLASVLDEQLISILGIQPSNQLNSIVDEDLAEFILKLKKQGITKVQLEEYKKVIEFIEWQHHGCKTIERKIDSH</sequence>
<comment type="caution">
    <text evidence="3">The sequence shown here is derived from an EMBL/GenBank/DDBJ whole genome shotgun (WGS) entry which is preliminary data.</text>
</comment>
<dbReference type="InterPro" id="IPR050807">
    <property type="entry name" value="TransReg_Diox_bact_type"/>
</dbReference>
<keyword evidence="4" id="KW-1185">Reference proteome</keyword>
<dbReference type="RefSeq" id="WP_110608709.1">
    <property type="nucleotide sequence ID" value="NZ_PDOD01000001.1"/>
</dbReference>
<dbReference type="SMART" id="SM00530">
    <property type="entry name" value="HTH_XRE"/>
    <property type="match status" value="1"/>
</dbReference>
<dbReference type="Pfam" id="PF01381">
    <property type="entry name" value="HTH_3"/>
    <property type="match status" value="1"/>
</dbReference>